<evidence type="ECO:0000313" key="2">
    <source>
        <dbReference type="EMBL" id="SCL34503.1"/>
    </source>
</evidence>
<proteinExistence type="predicted"/>
<accession>A0A1C6SZ49</accession>
<reference evidence="3" key="1">
    <citation type="submission" date="2016-06" db="EMBL/GenBank/DDBJ databases">
        <authorList>
            <person name="Varghese N."/>
            <person name="Submissions Spin"/>
        </authorList>
    </citation>
    <scope>NUCLEOTIDE SEQUENCE [LARGE SCALE GENOMIC DNA]</scope>
    <source>
        <strain evidence="3">DSM 43817</strain>
    </source>
</reference>
<name>A0A1C6SZ49_9ACTN</name>
<protein>
    <submittedName>
        <fullName evidence="2">Uncharacterized protein</fullName>
    </submittedName>
</protein>
<evidence type="ECO:0000313" key="3">
    <source>
        <dbReference type="Proteomes" id="UP000198959"/>
    </source>
</evidence>
<gene>
    <name evidence="2" type="ORF">GA0074692_3848</name>
</gene>
<keyword evidence="3" id="KW-1185">Reference proteome</keyword>
<dbReference type="Proteomes" id="UP000198959">
    <property type="component" value="Unassembled WGS sequence"/>
</dbReference>
<feature type="signal peptide" evidence="1">
    <location>
        <begin position="1"/>
        <end position="26"/>
    </location>
</feature>
<evidence type="ECO:0000256" key="1">
    <source>
        <dbReference type="SAM" id="SignalP"/>
    </source>
</evidence>
<feature type="chain" id="PRO_5008746242" evidence="1">
    <location>
        <begin position="27"/>
        <end position="86"/>
    </location>
</feature>
<keyword evidence="1" id="KW-0732">Signal</keyword>
<dbReference type="EMBL" id="FMHW01000002">
    <property type="protein sequence ID" value="SCL34503.1"/>
    <property type="molecule type" value="Genomic_DNA"/>
</dbReference>
<sequence length="86" mass="8941">MAARLVRGTVVAGLFALALTAGPATAASASVDELRTFTGYGYLPSDAYGDAHAQMVAYSSTCQEVDAVYSPAGSMHYWKVTLTADC</sequence>
<dbReference type="AlphaFoldDB" id="A0A1C6SZ49"/>
<dbReference type="RefSeq" id="WP_091646467.1">
    <property type="nucleotide sequence ID" value="NZ_FMHW01000002.1"/>
</dbReference>
<organism evidence="2 3">
    <name type="scientific">Micromonospora pallida</name>
    <dbReference type="NCBI Taxonomy" id="145854"/>
    <lineage>
        <taxon>Bacteria</taxon>
        <taxon>Bacillati</taxon>
        <taxon>Actinomycetota</taxon>
        <taxon>Actinomycetes</taxon>
        <taxon>Micromonosporales</taxon>
        <taxon>Micromonosporaceae</taxon>
        <taxon>Micromonospora</taxon>
    </lineage>
</organism>